<accession>A0A4U0H7C6</accession>
<evidence type="ECO:0008006" key="3">
    <source>
        <dbReference type="Google" id="ProtNLM"/>
    </source>
</evidence>
<dbReference type="EMBL" id="SUKA01000001">
    <property type="protein sequence ID" value="TJY67763.1"/>
    <property type="molecule type" value="Genomic_DNA"/>
</dbReference>
<protein>
    <recommendedName>
        <fullName evidence="3">Esterase-like activity of phytase family protein</fullName>
    </recommendedName>
</protein>
<sequence length="277" mass="32013">MINNFLIEIFLTITGVGAVSGLHYENNTLFLISDNSNYLYTYRIPESKLDRYLLYEGKDNNEQVKKSEKLDMESVFKNNNEFYVFGSGSTKNRNHLFRFNPDRPSVVKHQKMAKKLDQIKKSIAIADEDFNIEGSFIYEDYFYLFNRGNGPGNRNGIILVDKWFKKPAQFFPVSLPHYEQGIAGFTDAIRIDNIIYFLAAIEETKSTYEDGEKGGSLFGKMNLATREILELKMISKTHKFEGITLMETSDNDLVFLLCEDPDDDSLETTIYKLTIRR</sequence>
<dbReference type="RefSeq" id="WP_136818630.1">
    <property type="nucleotide sequence ID" value="NZ_BMJX01000001.1"/>
</dbReference>
<keyword evidence="2" id="KW-1185">Reference proteome</keyword>
<evidence type="ECO:0000313" key="2">
    <source>
        <dbReference type="Proteomes" id="UP000309872"/>
    </source>
</evidence>
<reference evidence="1 2" key="1">
    <citation type="submission" date="2019-04" db="EMBL/GenBank/DDBJ databases">
        <title>Sphingobacterium olei sp. nov., isolated from oil-contaminated soil.</title>
        <authorList>
            <person name="Liu B."/>
        </authorList>
    </citation>
    <scope>NUCLEOTIDE SEQUENCE [LARGE SCALE GENOMIC DNA]</scope>
    <source>
        <strain evidence="1 2">Y3L14</strain>
    </source>
</reference>
<evidence type="ECO:0000313" key="1">
    <source>
        <dbReference type="EMBL" id="TJY67763.1"/>
    </source>
</evidence>
<proteinExistence type="predicted"/>
<organism evidence="1 2">
    <name type="scientific">Sphingobacterium alkalisoli</name>
    <dbReference type="NCBI Taxonomy" id="1874115"/>
    <lineage>
        <taxon>Bacteria</taxon>
        <taxon>Pseudomonadati</taxon>
        <taxon>Bacteroidota</taxon>
        <taxon>Sphingobacteriia</taxon>
        <taxon>Sphingobacteriales</taxon>
        <taxon>Sphingobacteriaceae</taxon>
        <taxon>Sphingobacterium</taxon>
    </lineage>
</organism>
<dbReference type="AlphaFoldDB" id="A0A4U0H7C6"/>
<comment type="caution">
    <text evidence="1">The sequence shown here is derived from an EMBL/GenBank/DDBJ whole genome shotgun (WGS) entry which is preliminary data.</text>
</comment>
<dbReference type="InterPro" id="IPR053851">
    <property type="entry name" value="DUF6929"/>
</dbReference>
<dbReference type="OrthoDB" id="6710009at2"/>
<dbReference type="Pfam" id="PF22000">
    <property type="entry name" value="DUF6929"/>
    <property type="match status" value="1"/>
</dbReference>
<gene>
    <name evidence="1" type="ORF">FAZ19_00420</name>
</gene>
<name>A0A4U0H7C6_9SPHI</name>
<dbReference type="Proteomes" id="UP000309872">
    <property type="component" value="Unassembled WGS sequence"/>
</dbReference>